<name>A0A382LED1_9ZZZZ</name>
<sequence>IEDHSLCYGVPAKTIRKRESGEKYL</sequence>
<gene>
    <name evidence="1" type="ORF">METZ01_LOCUS286065</name>
</gene>
<reference evidence="1" key="1">
    <citation type="submission" date="2018-05" db="EMBL/GenBank/DDBJ databases">
        <authorList>
            <person name="Lanie J.A."/>
            <person name="Ng W.-L."/>
            <person name="Kazmierczak K.M."/>
            <person name="Andrzejewski T.M."/>
            <person name="Davidsen T.M."/>
            <person name="Wayne K.J."/>
            <person name="Tettelin H."/>
            <person name="Glass J.I."/>
            <person name="Rusch D."/>
            <person name="Podicherti R."/>
            <person name="Tsui H.-C.T."/>
            <person name="Winkler M.E."/>
        </authorList>
    </citation>
    <scope>NUCLEOTIDE SEQUENCE</scope>
</reference>
<protein>
    <submittedName>
        <fullName evidence="1">Uncharacterized protein</fullName>
    </submittedName>
</protein>
<organism evidence="1">
    <name type="scientific">marine metagenome</name>
    <dbReference type="NCBI Taxonomy" id="408172"/>
    <lineage>
        <taxon>unclassified sequences</taxon>
        <taxon>metagenomes</taxon>
        <taxon>ecological metagenomes</taxon>
    </lineage>
</organism>
<evidence type="ECO:0000313" key="1">
    <source>
        <dbReference type="EMBL" id="SVC33211.1"/>
    </source>
</evidence>
<accession>A0A382LED1</accession>
<dbReference type="AlphaFoldDB" id="A0A382LED1"/>
<dbReference type="EMBL" id="UINC01085549">
    <property type="protein sequence ID" value="SVC33211.1"/>
    <property type="molecule type" value="Genomic_DNA"/>
</dbReference>
<feature type="non-terminal residue" evidence="1">
    <location>
        <position position="1"/>
    </location>
</feature>
<proteinExistence type="predicted"/>